<comment type="caution">
    <text evidence="3">The sequence shown here is derived from an EMBL/GenBank/DDBJ whole genome shotgun (WGS) entry which is preliminary data.</text>
</comment>
<dbReference type="InterPro" id="IPR014722">
    <property type="entry name" value="Rib_uL2_dom2"/>
</dbReference>
<dbReference type="AlphaFoldDB" id="A0A415PSQ8"/>
<dbReference type="RefSeq" id="WP_117740129.1">
    <property type="nucleotide sequence ID" value="NZ_BAABYC010000001.1"/>
</dbReference>
<proteinExistence type="predicted"/>
<dbReference type="SUPFAM" id="SSF82679">
    <property type="entry name" value="N-utilization substance G protein NusG, N-terminal domain"/>
    <property type="match status" value="1"/>
</dbReference>
<dbReference type="Pfam" id="PF02357">
    <property type="entry name" value="NusG"/>
    <property type="match status" value="1"/>
</dbReference>
<feature type="domain" description="NusG-like N-terminal" evidence="2">
    <location>
        <begin position="6"/>
        <end position="107"/>
    </location>
</feature>
<dbReference type="InterPro" id="IPR036735">
    <property type="entry name" value="NGN_dom_sf"/>
</dbReference>
<dbReference type="GO" id="GO:0006354">
    <property type="term" value="P:DNA-templated transcription elongation"/>
    <property type="evidence" value="ECO:0007669"/>
    <property type="project" value="InterPro"/>
</dbReference>
<evidence type="ECO:0000259" key="2">
    <source>
        <dbReference type="Pfam" id="PF02357"/>
    </source>
</evidence>
<evidence type="ECO:0000256" key="1">
    <source>
        <dbReference type="ARBA" id="ARBA00023163"/>
    </source>
</evidence>
<dbReference type="InterPro" id="IPR006645">
    <property type="entry name" value="NGN-like_dom"/>
</dbReference>
<sequence>MVDIQKYWFAARTRDKQEFAVCKSLAKLKSEEHLDVDYYLPTRVVVSQLKYRRKRSEVPVIRNLVFVHTTKQTACDLSNVYGVRLFYMKDLFTRSMLIVPDKQMTDFMFVMDLNPNGVSFDNASLTVGDRVRVVKGDLSGIEGEIATESNKTYVVIRIKDILTASVKVPKSYLKIIK</sequence>
<organism evidence="3 4">
    <name type="scientific">Bacteroides stercoris</name>
    <dbReference type="NCBI Taxonomy" id="46506"/>
    <lineage>
        <taxon>Bacteria</taxon>
        <taxon>Pseudomonadati</taxon>
        <taxon>Bacteroidota</taxon>
        <taxon>Bacteroidia</taxon>
        <taxon>Bacteroidales</taxon>
        <taxon>Bacteroidaceae</taxon>
        <taxon>Bacteroides</taxon>
    </lineage>
</organism>
<dbReference type="CDD" id="cd09895">
    <property type="entry name" value="NGN_SP_UpxY"/>
    <property type="match status" value="1"/>
</dbReference>
<reference evidence="3 4" key="1">
    <citation type="submission" date="2018-08" db="EMBL/GenBank/DDBJ databases">
        <title>A genome reference for cultivated species of the human gut microbiota.</title>
        <authorList>
            <person name="Zou Y."/>
            <person name="Xue W."/>
            <person name="Luo G."/>
        </authorList>
    </citation>
    <scope>NUCLEOTIDE SEQUENCE [LARGE SCALE GENOMIC DNA]</scope>
    <source>
        <strain evidence="3 4">AF35-20</strain>
    </source>
</reference>
<gene>
    <name evidence="3" type="ORF">DWZ78_14815</name>
</gene>
<keyword evidence="1" id="KW-0804">Transcription</keyword>
<evidence type="ECO:0000313" key="4">
    <source>
        <dbReference type="Proteomes" id="UP000284604"/>
    </source>
</evidence>
<dbReference type="EMBL" id="QRPN01000022">
    <property type="protein sequence ID" value="RHM15980.1"/>
    <property type="molecule type" value="Genomic_DNA"/>
</dbReference>
<protein>
    <submittedName>
        <fullName evidence="3">UpxY family transcription antiterminator</fullName>
    </submittedName>
</protein>
<dbReference type="Proteomes" id="UP000284604">
    <property type="component" value="Unassembled WGS sequence"/>
</dbReference>
<name>A0A415PSQ8_BACSE</name>
<dbReference type="NCBIfam" id="NF033644">
    <property type="entry name" value="antiterm_UpxY"/>
    <property type="match status" value="1"/>
</dbReference>
<dbReference type="Gene3D" id="2.30.30.30">
    <property type="match status" value="1"/>
</dbReference>
<dbReference type="Gene3D" id="3.30.70.940">
    <property type="entry name" value="NusG, N-terminal domain"/>
    <property type="match status" value="1"/>
</dbReference>
<accession>A0A415PSQ8</accession>
<evidence type="ECO:0000313" key="3">
    <source>
        <dbReference type="EMBL" id="RHM15980.1"/>
    </source>
</evidence>